<evidence type="ECO:0000313" key="4">
    <source>
        <dbReference type="Proteomes" id="UP000234681"/>
    </source>
</evidence>
<dbReference type="InterPro" id="IPR015267">
    <property type="entry name" value="PPP4R2"/>
</dbReference>
<dbReference type="AlphaFoldDB" id="A6IBI2"/>
<evidence type="ECO:0000256" key="1">
    <source>
        <dbReference type="ARBA" id="ARBA00009207"/>
    </source>
</evidence>
<dbReference type="PANTHER" id="PTHR16487:SF5">
    <property type="entry name" value="SERINE_THREONINE-PROTEIN PHOSPHATASE 4 REGULATORY SUBUNIT 2"/>
    <property type="match status" value="1"/>
</dbReference>
<feature type="compositionally biased region" description="Basic and acidic residues" evidence="2">
    <location>
        <begin position="159"/>
        <end position="175"/>
    </location>
</feature>
<organism evidence="3 4">
    <name type="scientific">Rattus norvegicus</name>
    <name type="common">Rat</name>
    <dbReference type="NCBI Taxonomy" id="10116"/>
    <lineage>
        <taxon>Eukaryota</taxon>
        <taxon>Metazoa</taxon>
        <taxon>Chordata</taxon>
        <taxon>Craniata</taxon>
        <taxon>Vertebrata</taxon>
        <taxon>Euteleostomi</taxon>
        <taxon>Mammalia</taxon>
        <taxon>Eutheria</taxon>
        <taxon>Euarchontoglires</taxon>
        <taxon>Glires</taxon>
        <taxon>Rodentia</taxon>
        <taxon>Myomorpha</taxon>
        <taxon>Muroidea</taxon>
        <taxon>Muridae</taxon>
        <taxon>Murinae</taxon>
        <taxon>Rattus</taxon>
    </lineage>
</organism>
<dbReference type="EMBL" id="CH473957">
    <property type="protein sequence ID" value="EDL91450.1"/>
    <property type="molecule type" value="Genomic_DNA"/>
</dbReference>
<evidence type="ECO:0000313" key="3">
    <source>
        <dbReference type="EMBL" id="EDL91450.1"/>
    </source>
</evidence>
<feature type="region of interest" description="Disordered" evidence="2">
    <location>
        <begin position="103"/>
        <end position="355"/>
    </location>
</feature>
<feature type="compositionally biased region" description="Polar residues" evidence="2">
    <location>
        <begin position="287"/>
        <end position="297"/>
    </location>
</feature>
<dbReference type="PANTHER" id="PTHR16487">
    <property type="entry name" value="PPP4R2-RELATED PROTEIN"/>
    <property type="match status" value="1"/>
</dbReference>
<accession>A6IBI2</accession>
<proteinExistence type="inferred from homology"/>
<name>A6IBI2_RAT</name>
<dbReference type="Proteomes" id="UP000234681">
    <property type="component" value="Chromosome 4"/>
</dbReference>
<protein>
    <submittedName>
        <fullName evidence="3">Protein phosphatase 4, regulatory subunit 2 (Predicted)</fullName>
    </submittedName>
</protein>
<feature type="compositionally biased region" description="Polar residues" evidence="2">
    <location>
        <begin position="148"/>
        <end position="158"/>
    </location>
</feature>
<evidence type="ECO:0000313" key="5">
    <source>
        <dbReference type="RGD" id="1307312"/>
    </source>
</evidence>
<dbReference type="GO" id="GO:0030289">
    <property type="term" value="C:protein phosphatase 4 complex"/>
    <property type="evidence" value="ECO:0007669"/>
    <property type="project" value="InterPro"/>
</dbReference>
<reference evidence="4" key="1">
    <citation type="submission" date="2005-09" db="EMBL/GenBank/DDBJ databases">
        <authorList>
            <person name="Mural R.J."/>
            <person name="Li P.W."/>
            <person name="Adams M.D."/>
            <person name="Amanatides P.G."/>
            <person name="Baden-Tillson H."/>
            <person name="Barnstead M."/>
            <person name="Chin S.H."/>
            <person name="Dew I."/>
            <person name="Evans C.A."/>
            <person name="Ferriera S."/>
            <person name="Flanigan M."/>
            <person name="Fosler C."/>
            <person name="Glodek A."/>
            <person name="Gu Z."/>
            <person name="Holt R.A."/>
            <person name="Jennings D."/>
            <person name="Kraft C.L."/>
            <person name="Lu F."/>
            <person name="Nguyen T."/>
            <person name="Nusskern D.R."/>
            <person name="Pfannkoch C.M."/>
            <person name="Sitter C."/>
            <person name="Sutton G.G."/>
            <person name="Venter J.C."/>
            <person name="Wang Z."/>
            <person name="Woodage T."/>
            <person name="Zheng X.H."/>
            <person name="Zhong F."/>
        </authorList>
    </citation>
    <scope>NUCLEOTIDE SEQUENCE [LARGE SCALE GENOMIC DNA]</scope>
    <source>
        <strain>BN</strain>
        <strain evidence="4">Sprague-Dawley</strain>
    </source>
</reference>
<feature type="compositionally biased region" description="Acidic residues" evidence="2">
    <location>
        <begin position="340"/>
        <end position="355"/>
    </location>
</feature>
<dbReference type="Pfam" id="PF09184">
    <property type="entry name" value="PPP4R2"/>
    <property type="match status" value="1"/>
</dbReference>
<sequence>MIQWSQFKGYFIFKLEKVMDDFRTSAPEPRGPPNPNVEYIPFDEMKERILKIVTGFNGIPFTIQRLCELLTDPRRNYTGTDKFLRGVEKNVMVVSCVCPSSEKNNSNSLNRMNGVMFPGNSPNYTDRSNINGPGTPRPLNRPKLSLSAPLTTNGLPESTDSRDSDLQLSEEKGHSDSSASDSEVSSPSSGKNKHPDEDTVESEEREVKRLKFDDEGDVRETASQAVSSEVSSVRAEETETASSPPEKDREKSFMTPREMVPERKNQEKESDDALTVNEETSEESHQTEGSGASPSQTDSASERSDSAGASRGGSDCRETQESGGPPARKTGECVSGSAMENDEATEVTDEPVEQE</sequence>
<evidence type="ECO:0000256" key="2">
    <source>
        <dbReference type="SAM" id="MobiDB-lite"/>
    </source>
</evidence>
<feature type="compositionally biased region" description="Basic and acidic residues" evidence="2">
    <location>
        <begin position="259"/>
        <end position="268"/>
    </location>
</feature>
<dbReference type="RGD" id="1307312">
    <property type="gene designation" value="Ppp4r2"/>
</dbReference>
<dbReference type="GO" id="GO:0019888">
    <property type="term" value="F:protein phosphatase regulator activity"/>
    <property type="evidence" value="ECO:0007669"/>
    <property type="project" value="InterPro"/>
</dbReference>
<feature type="compositionally biased region" description="Polar residues" evidence="2">
    <location>
        <begin position="120"/>
        <end position="132"/>
    </location>
</feature>
<feature type="compositionally biased region" description="Low complexity" evidence="2">
    <location>
        <begin position="221"/>
        <end position="233"/>
    </location>
</feature>
<gene>
    <name evidence="5" type="primary">Ppp4r2</name>
    <name evidence="3" type="synonym">Ppp4r2_predicted</name>
    <name evidence="3" type="ORF">rCG_56461</name>
</gene>
<feature type="compositionally biased region" description="Low complexity" evidence="2">
    <location>
        <begin position="176"/>
        <end position="189"/>
    </location>
</feature>
<comment type="similarity">
    <text evidence="1">Belongs to the PPP4R2 family.</text>
</comment>
<dbReference type="AGR" id="RGD:1307312"/>